<gene>
    <name evidence="10" type="ORF">DNK49_20455</name>
</gene>
<dbReference type="CDD" id="cd06582">
    <property type="entry name" value="TM_PBP1_LivH_like"/>
    <property type="match status" value="1"/>
</dbReference>
<evidence type="ECO:0000256" key="4">
    <source>
        <dbReference type="ARBA" id="ARBA00022692"/>
    </source>
</evidence>
<comment type="subcellular location">
    <subcellularLocation>
        <location evidence="1">Cell membrane</location>
        <topology evidence="1">Multi-pass membrane protein</topology>
    </subcellularLocation>
</comment>
<dbReference type="AlphaFoldDB" id="A0A323UR14"/>
<dbReference type="GO" id="GO:0006865">
    <property type="term" value="P:amino acid transport"/>
    <property type="evidence" value="ECO:0007669"/>
    <property type="project" value="UniProtKB-KW"/>
</dbReference>
<dbReference type="OrthoDB" id="9807115at2"/>
<feature type="transmembrane region" description="Helical" evidence="9">
    <location>
        <begin position="60"/>
        <end position="78"/>
    </location>
</feature>
<evidence type="ECO:0000256" key="7">
    <source>
        <dbReference type="ARBA" id="ARBA00023136"/>
    </source>
</evidence>
<feature type="transmembrane region" description="Helical" evidence="9">
    <location>
        <begin position="263"/>
        <end position="279"/>
    </location>
</feature>
<evidence type="ECO:0000256" key="8">
    <source>
        <dbReference type="ARBA" id="ARBA00037998"/>
    </source>
</evidence>
<evidence type="ECO:0000256" key="5">
    <source>
        <dbReference type="ARBA" id="ARBA00022970"/>
    </source>
</evidence>
<keyword evidence="11" id="KW-1185">Reference proteome</keyword>
<name>A0A323UR14_9RHOO</name>
<keyword evidence="2" id="KW-0813">Transport</keyword>
<dbReference type="Proteomes" id="UP000248259">
    <property type="component" value="Unassembled WGS sequence"/>
</dbReference>
<dbReference type="GO" id="GO:0005886">
    <property type="term" value="C:plasma membrane"/>
    <property type="evidence" value="ECO:0007669"/>
    <property type="project" value="UniProtKB-SubCell"/>
</dbReference>
<protein>
    <submittedName>
        <fullName evidence="10">Branched-chain amino acid ABC transporter permease</fullName>
    </submittedName>
</protein>
<dbReference type="PANTHER" id="PTHR11795:SF445">
    <property type="entry name" value="AMINO ACID ABC TRANSPORTER PERMEASE PROTEIN"/>
    <property type="match status" value="1"/>
</dbReference>
<feature type="transmembrane region" description="Helical" evidence="9">
    <location>
        <begin position="99"/>
        <end position="120"/>
    </location>
</feature>
<dbReference type="GO" id="GO:0022857">
    <property type="term" value="F:transmembrane transporter activity"/>
    <property type="evidence" value="ECO:0007669"/>
    <property type="project" value="InterPro"/>
</dbReference>
<comment type="caution">
    <text evidence="10">The sequence shown here is derived from an EMBL/GenBank/DDBJ whole genome shotgun (WGS) entry which is preliminary data.</text>
</comment>
<feature type="transmembrane region" description="Helical" evidence="9">
    <location>
        <begin position="191"/>
        <end position="215"/>
    </location>
</feature>
<dbReference type="RefSeq" id="WP_110529197.1">
    <property type="nucleotide sequence ID" value="NZ_QKOE01000024.1"/>
</dbReference>
<keyword evidence="5" id="KW-0029">Amino-acid transport</keyword>
<evidence type="ECO:0000256" key="6">
    <source>
        <dbReference type="ARBA" id="ARBA00022989"/>
    </source>
</evidence>
<keyword evidence="4 9" id="KW-0812">Transmembrane</keyword>
<sequence>MLFLILFTSLLLGGAYALMAMGLTLQYGVARIMNLSIGETLVGAAFAAFWLQTQAQVGPLWGLLVITPAAFVLNWLIYRHLLTPLVRRAKNRGMLEVDSILATFGLLFILQGVMLALFGGNYYSYSYFSEPVELFGHTFALNRIVAFAVAAAVALALYLGLNRTRTGTAVRAVSVDPVAAGLVAIDVARTSALAFAIGGALTACGGALLSMFLTFNASMGVVFTTKALIIVIMGGVGDPRGAVIAALLLALAETTVATLVDPGLTLAATYGLFVLILLFRPQGIMGRRTA</sequence>
<keyword evidence="3" id="KW-1003">Cell membrane</keyword>
<feature type="transmembrane region" description="Helical" evidence="9">
    <location>
        <begin position="140"/>
        <end position="161"/>
    </location>
</feature>
<reference evidence="10 11" key="1">
    <citation type="submission" date="2018-06" db="EMBL/GenBank/DDBJ databases">
        <title>Azoarcus communis strain SWub3 genome.</title>
        <authorList>
            <person name="Zorraquino Salvo V."/>
            <person name="Toubiana D."/>
            <person name="Blumwald E."/>
        </authorList>
    </citation>
    <scope>NUCLEOTIDE SEQUENCE [LARGE SCALE GENOMIC DNA]</scope>
    <source>
        <strain evidence="10 11">SWub3</strain>
    </source>
</reference>
<accession>A0A323UR14</accession>
<dbReference type="PANTHER" id="PTHR11795">
    <property type="entry name" value="BRANCHED-CHAIN AMINO ACID TRANSPORT SYSTEM PERMEASE PROTEIN LIVH"/>
    <property type="match status" value="1"/>
</dbReference>
<dbReference type="EMBL" id="QKOE01000024">
    <property type="protein sequence ID" value="PZA14671.1"/>
    <property type="molecule type" value="Genomic_DNA"/>
</dbReference>
<evidence type="ECO:0000313" key="11">
    <source>
        <dbReference type="Proteomes" id="UP000248259"/>
    </source>
</evidence>
<evidence type="ECO:0000256" key="1">
    <source>
        <dbReference type="ARBA" id="ARBA00004651"/>
    </source>
</evidence>
<evidence type="ECO:0000256" key="3">
    <source>
        <dbReference type="ARBA" id="ARBA00022475"/>
    </source>
</evidence>
<keyword evidence="7 9" id="KW-0472">Membrane</keyword>
<proteinExistence type="inferred from homology"/>
<organism evidence="10 11">
    <name type="scientific">Parazoarcus communis SWub3 = DSM 12120</name>
    <dbReference type="NCBI Taxonomy" id="1121029"/>
    <lineage>
        <taxon>Bacteria</taxon>
        <taxon>Pseudomonadati</taxon>
        <taxon>Pseudomonadota</taxon>
        <taxon>Betaproteobacteria</taxon>
        <taxon>Rhodocyclales</taxon>
        <taxon>Zoogloeaceae</taxon>
        <taxon>Parazoarcus</taxon>
    </lineage>
</organism>
<dbReference type="InterPro" id="IPR052157">
    <property type="entry name" value="BCAA_transport_permease"/>
</dbReference>
<keyword evidence="6 9" id="KW-1133">Transmembrane helix</keyword>
<dbReference type="InterPro" id="IPR001851">
    <property type="entry name" value="ABC_transp_permease"/>
</dbReference>
<evidence type="ECO:0000256" key="9">
    <source>
        <dbReference type="SAM" id="Phobius"/>
    </source>
</evidence>
<evidence type="ECO:0000256" key="2">
    <source>
        <dbReference type="ARBA" id="ARBA00022448"/>
    </source>
</evidence>
<evidence type="ECO:0000313" key="10">
    <source>
        <dbReference type="EMBL" id="PZA14671.1"/>
    </source>
</evidence>
<dbReference type="Pfam" id="PF02653">
    <property type="entry name" value="BPD_transp_2"/>
    <property type="match status" value="1"/>
</dbReference>
<comment type="similarity">
    <text evidence="8">Belongs to the binding-protein-dependent transport system permease family. LivHM subfamily.</text>
</comment>